<dbReference type="EMBL" id="CAJVPV010008846">
    <property type="protein sequence ID" value="CAG8635442.1"/>
    <property type="molecule type" value="Genomic_DNA"/>
</dbReference>
<comment type="caution">
    <text evidence="6">The sequence shown here is derived from an EMBL/GenBank/DDBJ whole genome shotgun (WGS) entry which is preliminary data.</text>
</comment>
<dbReference type="GO" id="GO:0003677">
    <property type="term" value="F:DNA binding"/>
    <property type="evidence" value="ECO:0007669"/>
    <property type="project" value="UniProtKB-KW"/>
</dbReference>
<protein>
    <submittedName>
        <fullName evidence="6">10257_t:CDS:1</fullName>
    </submittedName>
</protein>
<name>A0A9N9DDY6_9GLOM</name>
<dbReference type="SMART" id="SM00066">
    <property type="entry name" value="GAL4"/>
    <property type="match status" value="1"/>
</dbReference>
<gene>
    <name evidence="6" type="ORF">AMORRO_LOCUS9284</name>
</gene>
<keyword evidence="3" id="KW-0238">DNA-binding</keyword>
<dbReference type="CDD" id="cd00067">
    <property type="entry name" value="GAL4"/>
    <property type="match status" value="1"/>
</dbReference>
<keyword evidence="1" id="KW-0862">Zinc</keyword>
<evidence type="ECO:0000313" key="7">
    <source>
        <dbReference type="Proteomes" id="UP000789342"/>
    </source>
</evidence>
<dbReference type="PROSITE" id="PS00463">
    <property type="entry name" value="ZN2_CY6_FUNGAL_1"/>
    <property type="match status" value="1"/>
</dbReference>
<evidence type="ECO:0000256" key="1">
    <source>
        <dbReference type="ARBA" id="ARBA00022833"/>
    </source>
</evidence>
<dbReference type="GO" id="GO:0008270">
    <property type="term" value="F:zinc ion binding"/>
    <property type="evidence" value="ECO:0007669"/>
    <property type="project" value="InterPro"/>
</dbReference>
<sequence length="320" mass="35418">MTKEHPRKKVTVACTNCKKTKTKCDGNDPCAKCVNKNLSCLYVAPAKNRGPTPKSKDSCQEREKLRKKGQFQRIQPKPLLNVEVNTFASIATSNAERNSHEVNFNAVNNFLQSPGIALPDIIKPIGQTSSTTLKMEQDTNDTNHFQQYVENNENFYLTSMTTCSPLVDPPIEPSHFFYAPSNNIEFSSSLPYTLPFSGTSPLIMFNKNKRANELTFPEELFFSNYDNLISDDIYSLQAETYSGIDSNSTVNMNTVLVPMNVAIANINTYADIYNVAYANVGAKMSDASLVNAGSTDVNVIPKAYGSINSNIPANAIFWIS</sequence>
<keyword evidence="4" id="KW-0804">Transcription</keyword>
<evidence type="ECO:0000259" key="5">
    <source>
        <dbReference type="PROSITE" id="PS50048"/>
    </source>
</evidence>
<feature type="non-terminal residue" evidence="6">
    <location>
        <position position="320"/>
    </location>
</feature>
<keyword evidence="2" id="KW-0805">Transcription regulation</keyword>
<evidence type="ECO:0000256" key="4">
    <source>
        <dbReference type="ARBA" id="ARBA00023163"/>
    </source>
</evidence>
<organism evidence="6 7">
    <name type="scientific">Acaulospora morrowiae</name>
    <dbReference type="NCBI Taxonomy" id="94023"/>
    <lineage>
        <taxon>Eukaryota</taxon>
        <taxon>Fungi</taxon>
        <taxon>Fungi incertae sedis</taxon>
        <taxon>Mucoromycota</taxon>
        <taxon>Glomeromycotina</taxon>
        <taxon>Glomeromycetes</taxon>
        <taxon>Diversisporales</taxon>
        <taxon>Acaulosporaceae</taxon>
        <taxon>Acaulospora</taxon>
    </lineage>
</organism>
<dbReference type="AlphaFoldDB" id="A0A9N9DDY6"/>
<dbReference type="SUPFAM" id="SSF57701">
    <property type="entry name" value="Zn2/Cys6 DNA-binding domain"/>
    <property type="match status" value="1"/>
</dbReference>
<reference evidence="6" key="1">
    <citation type="submission" date="2021-06" db="EMBL/GenBank/DDBJ databases">
        <authorList>
            <person name="Kallberg Y."/>
            <person name="Tangrot J."/>
            <person name="Rosling A."/>
        </authorList>
    </citation>
    <scope>NUCLEOTIDE SEQUENCE</scope>
    <source>
        <strain evidence="6">CL551</strain>
    </source>
</reference>
<feature type="domain" description="Zn(2)-C6 fungal-type" evidence="5">
    <location>
        <begin position="13"/>
        <end position="42"/>
    </location>
</feature>
<evidence type="ECO:0000256" key="2">
    <source>
        <dbReference type="ARBA" id="ARBA00023015"/>
    </source>
</evidence>
<dbReference type="PANTHER" id="PTHR47663">
    <property type="entry name" value="XYLANOLYTIC TRANSCRIPTIONAL ACTIVATOR XLNR-RELATED"/>
    <property type="match status" value="1"/>
</dbReference>
<keyword evidence="7" id="KW-1185">Reference proteome</keyword>
<dbReference type="Proteomes" id="UP000789342">
    <property type="component" value="Unassembled WGS sequence"/>
</dbReference>
<dbReference type="InterPro" id="IPR051439">
    <property type="entry name" value="XlnR/Xlr1"/>
</dbReference>
<dbReference type="Gene3D" id="4.10.240.10">
    <property type="entry name" value="Zn(2)-C6 fungal-type DNA-binding domain"/>
    <property type="match status" value="1"/>
</dbReference>
<dbReference type="InterPro" id="IPR036864">
    <property type="entry name" value="Zn2-C6_fun-type_DNA-bd_sf"/>
</dbReference>
<dbReference type="PANTHER" id="PTHR47663:SF1">
    <property type="entry name" value="XYLANOLYTIC TRANSCRIPTIONAL ACTIVATOR XLNR-RELATED"/>
    <property type="match status" value="1"/>
</dbReference>
<proteinExistence type="predicted"/>
<evidence type="ECO:0000256" key="3">
    <source>
        <dbReference type="ARBA" id="ARBA00023125"/>
    </source>
</evidence>
<dbReference type="Pfam" id="PF00172">
    <property type="entry name" value="Zn_clus"/>
    <property type="match status" value="1"/>
</dbReference>
<dbReference type="PROSITE" id="PS50048">
    <property type="entry name" value="ZN2_CY6_FUNGAL_2"/>
    <property type="match status" value="1"/>
</dbReference>
<dbReference type="InterPro" id="IPR001138">
    <property type="entry name" value="Zn2Cys6_DnaBD"/>
</dbReference>
<accession>A0A9N9DDY6</accession>
<evidence type="ECO:0000313" key="6">
    <source>
        <dbReference type="EMBL" id="CAG8635442.1"/>
    </source>
</evidence>
<dbReference type="GO" id="GO:0000981">
    <property type="term" value="F:DNA-binding transcription factor activity, RNA polymerase II-specific"/>
    <property type="evidence" value="ECO:0007669"/>
    <property type="project" value="InterPro"/>
</dbReference>